<evidence type="ECO:0000313" key="2">
    <source>
        <dbReference type="Proteomes" id="UP000324800"/>
    </source>
</evidence>
<gene>
    <name evidence="1" type="ORF">EZS28_018144</name>
</gene>
<dbReference type="EMBL" id="SNRW01004854">
    <property type="protein sequence ID" value="KAA6386329.1"/>
    <property type="molecule type" value="Genomic_DNA"/>
</dbReference>
<dbReference type="AlphaFoldDB" id="A0A5J4VVN0"/>
<dbReference type="InterPro" id="IPR009991">
    <property type="entry name" value="DCTN3"/>
</dbReference>
<dbReference type="Pfam" id="PF07426">
    <property type="entry name" value="Dynactin_p22"/>
    <property type="match status" value="1"/>
</dbReference>
<organism evidence="1 2">
    <name type="scientific">Streblomastix strix</name>
    <dbReference type="NCBI Taxonomy" id="222440"/>
    <lineage>
        <taxon>Eukaryota</taxon>
        <taxon>Metamonada</taxon>
        <taxon>Preaxostyla</taxon>
        <taxon>Oxymonadida</taxon>
        <taxon>Streblomastigidae</taxon>
        <taxon>Streblomastix</taxon>
    </lineage>
</organism>
<sequence>MEELQLRIDELERHIQCLMTTAYTQATIDELIQLERELKSKLSPQELEFLGIYETLRRYKEKNEKPLLLLSAASALVADEEQIQKQASLARSIKANLKELDSPDHTEILQYEPRIRKIIEYRRPFQMEYDKIEQRATEILNRFSDEATQLSKKFIQYHDELADIEAVIWP</sequence>
<dbReference type="Proteomes" id="UP000324800">
    <property type="component" value="Unassembled WGS sequence"/>
</dbReference>
<accession>A0A5J4VVN0</accession>
<name>A0A5J4VVN0_9EUKA</name>
<reference evidence="1 2" key="1">
    <citation type="submission" date="2019-03" db="EMBL/GenBank/DDBJ databases">
        <title>Single cell metagenomics reveals metabolic interactions within the superorganism composed of flagellate Streblomastix strix and complex community of Bacteroidetes bacteria on its surface.</title>
        <authorList>
            <person name="Treitli S.C."/>
            <person name="Kolisko M."/>
            <person name="Husnik F."/>
            <person name="Keeling P."/>
            <person name="Hampl V."/>
        </authorList>
    </citation>
    <scope>NUCLEOTIDE SEQUENCE [LARGE SCALE GENOMIC DNA]</scope>
    <source>
        <strain evidence="1">ST1C</strain>
    </source>
</reference>
<dbReference type="GO" id="GO:0005869">
    <property type="term" value="C:dynactin complex"/>
    <property type="evidence" value="ECO:0007669"/>
    <property type="project" value="InterPro"/>
</dbReference>
<dbReference type="GO" id="GO:0061640">
    <property type="term" value="P:cytoskeleton-dependent cytokinesis"/>
    <property type="evidence" value="ECO:0007669"/>
    <property type="project" value="InterPro"/>
</dbReference>
<protein>
    <submittedName>
        <fullName evidence="1">Uncharacterized protein</fullName>
    </submittedName>
</protein>
<comment type="caution">
    <text evidence="1">The sequence shown here is derived from an EMBL/GenBank/DDBJ whole genome shotgun (WGS) entry which is preliminary data.</text>
</comment>
<evidence type="ECO:0000313" key="1">
    <source>
        <dbReference type="EMBL" id="KAA6386329.1"/>
    </source>
</evidence>
<proteinExistence type="predicted"/>